<sequence length="49" mass="4848">MKQILSTTLFALLLAVAGCANTIQGAGQDTAAAVDATQNATANVVDAVD</sequence>
<dbReference type="Proteomes" id="UP000293719">
    <property type="component" value="Chromosome"/>
</dbReference>
<dbReference type="EMBL" id="CP036532">
    <property type="protein sequence ID" value="QBK31552.1"/>
    <property type="molecule type" value="Genomic_DNA"/>
</dbReference>
<feature type="signal peptide" evidence="1">
    <location>
        <begin position="1"/>
        <end position="20"/>
    </location>
</feature>
<dbReference type="RefSeq" id="WP_131617212.1">
    <property type="nucleotide sequence ID" value="NZ_CP036532.1"/>
</dbReference>
<evidence type="ECO:0000256" key="1">
    <source>
        <dbReference type="SAM" id="SignalP"/>
    </source>
</evidence>
<protein>
    <submittedName>
        <fullName evidence="2">Entericidin A/B family lipoprotein</fullName>
    </submittedName>
</protein>
<dbReference type="GeneID" id="90768341"/>
<evidence type="ECO:0000313" key="3">
    <source>
        <dbReference type="Proteomes" id="UP000293719"/>
    </source>
</evidence>
<dbReference type="AlphaFoldDB" id="A0A4P6V2D5"/>
<dbReference type="KEGG" id="rpod:E0E05_13610"/>
<evidence type="ECO:0000313" key="2">
    <source>
        <dbReference type="EMBL" id="QBK31552.1"/>
    </source>
</evidence>
<feature type="chain" id="PRO_5020935606" evidence="1">
    <location>
        <begin position="21"/>
        <end position="49"/>
    </location>
</feature>
<keyword evidence="1" id="KW-0732">Signal</keyword>
<name>A0A4P6V2D5_9HYPH</name>
<reference evidence="2 3" key="1">
    <citation type="journal article" date="2017" name="Int. J. Syst. Evol. Microbiol.">
        <title>Roseitalea porphyridii gen. nov., sp. nov., isolated from a red alga, and reclassification of Hoeflea suaedae Chung et al. 2013 as Pseudohoeflea suaedae gen. nov., comb. nov.</title>
        <authorList>
            <person name="Hyeon J.W."/>
            <person name="Jeong S.E."/>
            <person name="Baek K."/>
            <person name="Jeon C.O."/>
        </authorList>
    </citation>
    <scope>NUCLEOTIDE SEQUENCE [LARGE SCALE GENOMIC DNA]</scope>
    <source>
        <strain evidence="2 3">MA7-20</strain>
    </source>
</reference>
<proteinExistence type="predicted"/>
<organism evidence="2 3">
    <name type="scientific">Roseitalea porphyridii</name>
    <dbReference type="NCBI Taxonomy" id="1852022"/>
    <lineage>
        <taxon>Bacteria</taxon>
        <taxon>Pseudomonadati</taxon>
        <taxon>Pseudomonadota</taxon>
        <taxon>Alphaproteobacteria</taxon>
        <taxon>Hyphomicrobiales</taxon>
        <taxon>Ahrensiaceae</taxon>
        <taxon>Roseitalea</taxon>
    </lineage>
</organism>
<accession>A0A4P6V2D5</accession>
<dbReference type="PROSITE" id="PS51257">
    <property type="entry name" value="PROKAR_LIPOPROTEIN"/>
    <property type="match status" value="1"/>
</dbReference>
<keyword evidence="2" id="KW-0449">Lipoprotein</keyword>
<gene>
    <name evidence="2" type="ORF">E0E05_13610</name>
</gene>
<keyword evidence="3" id="KW-1185">Reference proteome</keyword>